<reference evidence="2 3" key="1">
    <citation type="submission" date="2024-04" db="EMBL/GenBank/DDBJ databases">
        <authorList>
            <person name="Waldvogel A.-M."/>
            <person name="Schoenle A."/>
        </authorList>
    </citation>
    <scope>NUCLEOTIDE SEQUENCE [LARGE SCALE GENOMIC DNA]</scope>
</reference>
<organism evidence="2 3">
    <name type="scientific">Knipowitschia caucasica</name>
    <name type="common">Caucasian dwarf goby</name>
    <name type="synonym">Pomatoschistus caucasicus</name>
    <dbReference type="NCBI Taxonomy" id="637954"/>
    <lineage>
        <taxon>Eukaryota</taxon>
        <taxon>Metazoa</taxon>
        <taxon>Chordata</taxon>
        <taxon>Craniata</taxon>
        <taxon>Vertebrata</taxon>
        <taxon>Euteleostomi</taxon>
        <taxon>Actinopterygii</taxon>
        <taxon>Neopterygii</taxon>
        <taxon>Teleostei</taxon>
        <taxon>Neoteleostei</taxon>
        <taxon>Acanthomorphata</taxon>
        <taxon>Gobiaria</taxon>
        <taxon>Gobiiformes</taxon>
        <taxon>Gobioidei</taxon>
        <taxon>Gobiidae</taxon>
        <taxon>Gobiinae</taxon>
        <taxon>Knipowitschia</taxon>
    </lineage>
</organism>
<evidence type="ECO:0000313" key="3">
    <source>
        <dbReference type="Proteomes" id="UP001497482"/>
    </source>
</evidence>
<dbReference type="Proteomes" id="UP001497482">
    <property type="component" value="Chromosome 9"/>
</dbReference>
<keyword evidence="3" id="KW-1185">Reference proteome</keyword>
<dbReference type="EMBL" id="OZ035831">
    <property type="protein sequence ID" value="CAL1615645.1"/>
    <property type="molecule type" value="Genomic_DNA"/>
</dbReference>
<name>A0AAV2MQR3_KNICA</name>
<evidence type="ECO:0000313" key="2">
    <source>
        <dbReference type="EMBL" id="CAL1615645.1"/>
    </source>
</evidence>
<protein>
    <submittedName>
        <fullName evidence="2">Uncharacterized protein</fullName>
    </submittedName>
</protein>
<accession>A0AAV2MQR3</accession>
<dbReference type="AlphaFoldDB" id="A0AAV2MQR3"/>
<feature type="compositionally biased region" description="Gly residues" evidence="1">
    <location>
        <begin position="54"/>
        <end position="65"/>
    </location>
</feature>
<proteinExistence type="predicted"/>
<gene>
    <name evidence="2" type="ORF">KC01_LOCUS41556</name>
</gene>
<feature type="compositionally biased region" description="Polar residues" evidence="1">
    <location>
        <begin position="71"/>
        <end position="80"/>
    </location>
</feature>
<sequence>MPRVKRLAQVTLSEGDIGDKLGRAICEGPRQEECGVFEEVGGVVRCGGVEGGKGGGGGGGGGCGKGHTEIIHQNASEQRY</sequence>
<evidence type="ECO:0000256" key="1">
    <source>
        <dbReference type="SAM" id="MobiDB-lite"/>
    </source>
</evidence>
<feature type="region of interest" description="Disordered" evidence="1">
    <location>
        <begin position="54"/>
        <end position="80"/>
    </location>
</feature>